<protein>
    <submittedName>
        <fullName evidence="2">Uncharacterized ACR, YkgG family COG1556</fullName>
    </submittedName>
</protein>
<dbReference type="SUPFAM" id="SSF100950">
    <property type="entry name" value="NagB/RpiA/CoA transferase-like"/>
    <property type="match status" value="1"/>
</dbReference>
<dbReference type="PIRSF" id="PIRSF020269">
    <property type="entry name" value="DUF1121"/>
    <property type="match status" value="1"/>
</dbReference>
<reference evidence="2 3" key="1">
    <citation type="submission" date="2017-04" db="EMBL/GenBank/DDBJ databases">
        <authorList>
            <person name="Afonso C.L."/>
            <person name="Miller P.J."/>
            <person name="Scott M.A."/>
            <person name="Spackman E."/>
            <person name="Goraichik I."/>
            <person name="Dimitrov K.M."/>
            <person name="Suarez D.L."/>
            <person name="Swayne D.E."/>
        </authorList>
    </citation>
    <scope>NUCLEOTIDE SEQUENCE [LARGE SCALE GENOMIC DNA]</scope>
    <source>
        <strain evidence="2 3">DSM 11270</strain>
    </source>
</reference>
<dbReference type="Proteomes" id="UP000192731">
    <property type="component" value="Unassembled WGS sequence"/>
</dbReference>
<dbReference type="OrthoDB" id="9809147at2"/>
<dbReference type="InterPro" id="IPR037171">
    <property type="entry name" value="NagB/RpiA_transferase-like"/>
</dbReference>
<dbReference type="PANTHER" id="PTHR36179">
    <property type="entry name" value="LUD_DOM DOMAIN-CONTAINING PROTEIN"/>
    <property type="match status" value="1"/>
</dbReference>
<dbReference type="EMBL" id="FWWT01000020">
    <property type="protein sequence ID" value="SMB92291.1"/>
    <property type="molecule type" value="Genomic_DNA"/>
</dbReference>
<dbReference type="STRING" id="656914.SAMN00017405_1938"/>
<evidence type="ECO:0000313" key="2">
    <source>
        <dbReference type="EMBL" id="SMB92291.1"/>
    </source>
</evidence>
<dbReference type="Gene3D" id="3.40.50.10420">
    <property type="entry name" value="NagB/RpiA/CoA transferase-like"/>
    <property type="match status" value="1"/>
</dbReference>
<accession>A0A1W1VGV5</accession>
<evidence type="ECO:0000259" key="1">
    <source>
        <dbReference type="Pfam" id="PF02589"/>
    </source>
</evidence>
<dbReference type="PANTHER" id="PTHR36179:SF2">
    <property type="entry name" value="LUD DOMAIN-CONTAINING PROTEIN"/>
    <property type="match status" value="1"/>
</dbReference>
<proteinExistence type="predicted"/>
<dbReference type="InterPro" id="IPR003741">
    <property type="entry name" value="LUD_dom"/>
</dbReference>
<evidence type="ECO:0000313" key="3">
    <source>
        <dbReference type="Proteomes" id="UP000192731"/>
    </source>
</evidence>
<dbReference type="InterPro" id="IPR009501">
    <property type="entry name" value="UCP020269"/>
</dbReference>
<name>A0A1W1VGV5_DESTI</name>
<sequence length="213" mass="24100">MERNVQWVIDKRVEKTIVNLQKNNIQGYLVQDENELLEKIKELVKEGNTVGAGGSMTLHRAGVFELLKSGNYNFLDRNKKGLTKEEAYEVQRQSLLADTYLTSSNALTEEGELYNVDGYGNRVAAMIFGPEQVIVVVGINKIVKNIEEATKRVERIAAPANTKRLERKTPCATLGYCTDCQSPDRICNSYVIIRKQMVKDRIKVIIVNKELGY</sequence>
<dbReference type="AlphaFoldDB" id="A0A1W1VGV5"/>
<organism evidence="2 3">
    <name type="scientific">Desulfonispora thiosulfatigenes DSM 11270</name>
    <dbReference type="NCBI Taxonomy" id="656914"/>
    <lineage>
        <taxon>Bacteria</taxon>
        <taxon>Bacillati</taxon>
        <taxon>Bacillota</taxon>
        <taxon>Clostridia</taxon>
        <taxon>Eubacteriales</taxon>
        <taxon>Peptococcaceae</taxon>
        <taxon>Desulfonispora</taxon>
    </lineage>
</organism>
<dbReference type="InterPro" id="IPR024185">
    <property type="entry name" value="FTHF_cligase-like_sf"/>
</dbReference>
<gene>
    <name evidence="2" type="ORF">SAMN00017405_1938</name>
</gene>
<feature type="domain" description="LUD" evidence="1">
    <location>
        <begin position="13"/>
        <end position="207"/>
    </location>
</feature>
<keyword evidence="3" id="KW-1185">Reference proteome</keyword>
<dbReference type="Pfam" id="PF02589">
    <property type="entry name" value="LUD_dom"/>
    <property type="match status" value="1"/>
</dbReference>
<dbReference type="RefSeq" id="WP_084053575.1">
    <property type="nucleotide sequence ID" value="NZ_FWWT01000020.1"/>
</dbReference>